<accession>A0A2S2PJI3</accession>
<feature type="domain" description="MULE transposase" evidence="1">
    <location>
        <begin position="234"/>
        <end position="328"/>
    </location>
</feature>
<proteinExistence type="predicted"/>
<reference evidence="2" key="1">
    <citation type="submission" date="2018-04" db="EMBL/GenBank/DDBJ databases">
        <title>Transcriptome of Schizaphis graminum biotype I.</title>
        <authorList>
            <person name="Scully E.D."/>
            <person name="Geib S.M."/>
            <person name="Palmer N.A."/>
            <person name="Koch K."/>
            <person name="Bradshaw J."/>
            <person name="Heng-Moss T."/>
            <person name="Sarath G."/>
        </authorList>
    </citation>
    <scope>NUCLEOTIDE SEQUENCE</scope>
</reference>
<dbReference type="InterPro" id="IPR018289">
    <property type="entry name" value="MULE_transposase_dom"/>
</dbReference>
<sequence>MRIPEFESWKLNEEQATFSKFVADRAMARINYLKSKQFYYCHRSYSYRKKGSDIREIKSMGTNKIGGVCPSMLEVTILKCDETEKVHVKYWKTHCGHQQEIGRIGLDQESKTKIAAKLKEGVTFQHVIDTIRDPAADNENYRRLLLLERKDLHNVTRDFNIDYSTKRHKNDAISVKLWVNEMKALTESPILYFKGQDEDDGLGEQRILKKEDFALIIMTDFQGEQLKKFGLEKICIDGTHGTNGYDIQLYTMMTVDEFGSGCPVAFCFSNRSDEVIFKLFFEKIKVKVGIINAKVFMSDDAPAFYNAWSGVMGSVKHQLLCSWHVNKNWQENLNKVSGGPEKKKLVSQTLRVLMHQTSVQDFQNHLSKFIEDLMSDDDTKAFGIYFEKYYARRPKLWAYCFRLMLGINTNMYLESFHKILKHIYLEGRKVKRLDKTINALMKICRDSVYKRLIHLAKNVPTEKMQKVRQSHKASESIKLNQIQILEDGAGYLMTSSSDPSRQYHIVKAGETCEHASCLKCRKCYICIHSYHCDCLDYVIRVNICKHIHACAREFNEVIDDCRYNINHEASVVEQQMLLEMNASTIIVNKNRKIQSQAELILGLSQNNFDDQDREKIEKKMLEVIALMNSATKKIILKPVANINSQQKIVQQTRLYSTKKKRKCRDPSILKPTINEFNAIVSGLENDNSESINIHSTFDHSYV</sequence>
<evidence type="ECO:0000313" key="2">
    <source>
        <dbReference type="EMBL" id="MBY29611.1"/>
    </source>
</evidence>
<dbReference type="AlphaFoldDB" id="A0A2S2PJI3"/>
<evidence type="ECO:0000259" key="1">
    <source>
        <dbReference type="Pfam" id="PF10551"/>
    </source>
</evidence>
<protein>
    <recommendedName>
        <fullName evidence="1">MULE transposase domain-containing protein</fullName>
    </recommendedName>
</protein>
<dbReference type="PANTHER" id="PTHR33936:SF24">
    <property type="entry name" value="C2H2-TYPE DOMAIN-CONTAINING PROTEIN"/>
    <property type="match status" value="1"/>
</dbReference>
<dbReference type="InterPro" id="IPR052797">
    <property type="entry name" value="RegFact_GeneExpr_CellDeath"/>
</dbReference>
<dbReference type="EMBL" id="GGMR01016992">
    <property type="protein sequence ID" value="MBY29611.1"/>
    <property type="molecule type" value="Transcribed_RNA"/>
</dbReference>
<organism evidence="2">
    <name type="scientific">Schizaphis graminum</name>
    <name type="common">Green bug aphid</name>
    <dbReference type="NCBI Taxonomy" id="13262"/>
    <lineage>
        <taxon>Eukaryota</taxon>
        <taxon>Metazoa</taxon>
        <taxon>Ecdysozoa</taxon>
        <taxon>Arthropoda</taxon>
        <taxon>Hexapoda</taxon>
        <taxon>Insecta</taxon>
        <taxon>Pterygota</taxon>
        <taxon>Neoptera</taxon>
        <taxon>Paraneoptera</taxon>
        <taxon>Hemiptera</taxon>
        <taxon>Sternorrhyncha</taxon>
        <taxon>Aphidomorpha</taxon>
        <taxon>Aphidoidea</taxon>
        <taxon>Aphididae</taxon>
        <taxon>Aphidini</taxon>
        <taxon>Schizaphis</taxon>
    </lineage>
</organism>
<name>A0A2S2PJI3_SCHGA</name>
<dbReference type="PANTHER" id="PTHR33936">
    <property type="entry name" value="PROTEIN CBG17840"/>
    <property type="match status" value="1"/>
</dbReference>
<gene>
    <name evidence="2" type="ORF">g.87081</name>
</gene>
<dbReference type="Pfam" id="PF10551">
    <property type="entry name" value="MULE"/>
    <property type="match status" value="1"/>
</dbReference>